<proteinExistence type="predicted"/>
<reference evidence="1 2" key="1">
    <citation type="submission" date="2020-08" db="EMBL/GenBank/DDBJ databases">
        <title>Genomic Encyclopedia of Type Strains, Phase IV (KMG-IV): sequencing the most valuable type-strain genomes for metagenomic binning, comparative biology and taxonomic classification.</title>
        <authorList>
            <person name="Goeker M."/>
        </authorList>
    </citation>
    <scope>NUCLEOTIDE SEQUENCE [LARGE SCALE GENOMIC DNA]</scope>
    <source>
        <strain evidence="1 2">DSM 105074</strain>
    </source>
</reference>
<keyword evidence="2" id="KW-1185">Reference proteome</keyword>
<comment type="caution">
    <text evidence="1">The sequence shown here is derived from an EMBL/GenBank/DDBJ whole genome shotgun (WGS) entry which is preliminary data.</text>
</comment>
<dbReference type="GO" id="GO:0005975">
    <property type="term" value="P:carbohydrate metabolic process"/>
    <property type="evidence" value="ECO:0007669"/>
    <property type="project" value="InterPro"/>
</dbReference>
<dbReference type="SUPFAM" id="SSF48208">
    <property type="entry name" value="Six-hairpin glycosidases"/>
    <property type="match status" value="1"/>
</dbReference>
<dbReference type="InterPro" id="IPR008928">
    <property type="entry name" value="6-hairpin_glycosidase_sf"/>
</dbReference>
<dbReference type="AlphaFoldDB" id="A0A840U126"/>
<dbReference type="EMBL" id="JACHGF010000008">
    <property type="protein sequence ID" value="MBB5286078.1"/>
    <property type="molecule type" value="Genomic_DNA"/>
</dbReference>
<evidence type="ECO:0000313" key="2">
    <source>
        <dbReference type="Proteomes" id="UP000557307"/>
    </source>
</evidence>
<name>A0A840U126_9BACT</name>
<dbReference type="RefSeq" id="WP_184176856.1">
    <property type="nucleotide sequence ID" value="NZ_JACHGF010000008.1"/>
</dbReference>
<evidence type="ECO:0000313" key="1">
    <source>
        <dbReference type="EMBL" id="MBB5286078.1"/>
    </source>
</evidence>
<sequence>MKMRLVAVLVGMLTVLKAEVPRADFAETETNERFSIRRSAEGYFVVTALESKQSATFSGTYRVLYRPDDPGMALRPAGIPNVQYNVLSWQASTSGELLQAVERNDQQQGDGFDDRILSARQEARTVQLTQAAQGTLLQPRRIEKKAGGWVLHFPAQPNYTLTAELSLAPGKAYPLLRYELTPKKQGYFSVVYEGAPAFAPDALTDIWQPLIWQEKRFPDRPYLTAAFQCPLPTTLVSSQGTAVGVVAHPDEFPFQPLPLLDNSRFGVMLRNAQGQAQPQLVAPVLGGKESARQPGDRFAFRHYLYVGAGSCPDAFEQIARELYDFKEYRSNAGVGTLNRTIENMISYGMSDYSWFVDSLKGCAYSTDVAGAVKNVSALNPLELALLTDRRDIYEQRAYPIMEFLLSREKFLFSLDPKQKIQHPSRAMRGPAAPISELTALYNISQRQSPGFRQLAEREFGRSRARNLEKLEVGNRWQNALALYRATGQTTYLARAVTEAEKYLAGRVNQPMTGFDEAGAEYFFWTGFTPDWISLFQLYELTGRADFLDAARRGARQYAQFAWFAPRIPAQDIVVNKGGKAPVYWYLASKGHQPMPAAEEKVPAWRVSEIGLTPESSGTASGHRGIFMTNYAPWMLRIGYLTQDTFLQDVARAAVVGRYANFPGYHINTARTTVYEKPDYPLRPFKELSVNSFHFNHIWPQLSLLVDYLVTDAYVRSAGNVDFPSEFIEGYAYLQSKFYGHLPGTFYGEKNVWLWLPDGLLTTFSEELNYLSAYGNNSLYLAFSNQASEAVTSEITLNTTKVPLHPAKTYVLELWENNQKRESQRLRGHQFSVQVPAKGLTACVIREVPVAPTFQRDFVQAQGRTWQTGYLEDETTGTHSMVLSFGKAPATVYTYCVADEQTVRKVLLTYLAPDGKSVTLTDTSYPYEFTIPQVAPTQPFSFSITVEAPDGQLRTSKPLLLKP</sequence>
<protein>
    <submittedName>
        <fullName evidence="1">Uncharacterized protein</fullName>
    </submittedName>
</protein>
<dbReference type="Proteomes" id="UP000557307">
    <property type="component" value="Unassembled WGS sequence"/>
</dbReference>
<accession>A0A840U126</accession>
<organism evidence="1 2">
    <name type="scientific">Rhabdobacter roseus</name>
    <dbReference type="NCBI Taxonomy" id="1655419"/>
    <lineage>
        <taxon>Bacteria</taxon>
        <taxon>Pseudomonadati</taxon>
        <taxon>Bacteroidota</taxon>
        <taxon>Cytophagia</taxon>
        <taxon>Cytophagales</taxon>
        <taxon>Cytophagaceae</taxon>
        <taxon>Rhabdobacter</taxon>
    </lineage>
</organism>
<gene>
    <name evidence="1" type="ORF">HNQ92_004238</name>
</gene>